<dbReference type="Gene3D" id="3.40.50.200">
    <property type="entry name" value="Peptidase S8/S53 domain"/>
    <property type="match status" value="1"/>
</dbReference>
<evidence type="ECO:0000313" key="9">
    <source>
        <dbReference type="Proteomes" id="UP000530412"/>
    </source>
</evidence>
<evidence type="ECO:0000256" key="1">
    <source>
        <dbReference type="ARBA" id="ARBA00011073"/>
    </source>
</evidence>
<feature type="active site" description="Charge relay system" evidence="5">
    <location>
        <position position="171"/>
    </location>
</feature>
<dbReference type="SUPFAM" id="SSF52743">
    <property type="entry name" value="Subtilisin-like"/>
    <property type="match status" value="1"/>
</dbReference>
<dbReference type="Pfam" id="PF00082">
    <property type="entry name" value="Peptidase_S8"/>
    <property type="match status" value="1"/>
</dbReference>
<name>A0AA40SFZ8_9ACTN</name>
<dbReference type="PANTHER" id="PTHR43806">
    <property type="entry name" value="PEPTIDASE S8"/>
    <property type="match status" value="1"/>
</dbReference>
<dbReference type="AlphaFoldDB" id="A0AA40SFZ8"/>
<keyword evidence="4 5" id="KW-0720">Serine protease</keyword>
<dbReference type="PRINTS" id="PR00723">
    <property type="entry name" value="SUBTILISIN"/>
</dbReference>
<evidence type="ECO:0000313" key="8">
    <source>
        <dbReference type="EMBL" id="MBA8945839.1"/>
    </source>
</evidence>
<dbReference type="EMBL" id="JACJIE010000010">
    <property type="protein sequence ID" value="MBA8945839.1"/>
    <property type="molecule type" value="Genomic_DNA"/>
</dbReference>
<dbReference type="RefSeq" id="WP_220450330.1">
    <property type="nucleotide sequence ID" value="NZ_BMSU01000003.1"/>
</dbReference>
<dbReference type="PROSITE" id="PS00137">
    <property type="entry name" value="SUBTILASE_HIS"/>
    <property type="match status" value="1"/>
</dbReference>
<dbReference type="PROSITE" id="PS51892">
    <property type="entry name" value="SUBTILASE"/>
    <property type="match status" value="1"/>
</dbReference>
<evidence type="ECO:0000256" key="3">
    <source>
        <dbReference type="ARBA" id="ARBA00022801"/>
    </source>
</evidence>
<feature type="active site" description="Charge relay system" evidence="5">
    <location>
        <position position="481"/>
    </location>
</feature>
<evidence type="ECO:0000256" key="5">
    <source>
        <dbReference type="PROSITE-ProRule" id="PRU01240"/>
    </source>
</evidence>
<dbReference type="PANTHER" id="PTHR43806:SF11">
    <property type="entry name" value="CEREVISIN-RELATED"/>
    <property type="match status" value="1"/>
</dbReference>
<evidence type="ECO:0000256" key="6">
    <source>
        <dbReference type="SAM" id="MobiDB-lite"/>
    </source>
</evidence>
<dbReference type="CDD" id="cd07487">
    <property type="entry name" value="Peptidases_S8_1"/>
    <property type="match status" value="1"/>
</dbReference>
<proteinExistence type="inferred from homology"/>
<evidence type="ECO:0000259" key="7">
    <source>
        <dbReference type="Pfam" id="PF00082"/>
    </source>
</evidence>
<comment type="caution">
    <text evidence="8">The sequence shown here is derived from an EMBL/GenBank/DDBJ whole genome shotgun (WGS) entry which is preliminary data.</text>
</comment>
<keyword evidence="2 5" id="KW-0645">Protease</keyword>
<feature type="domain" description="Peptidase S8/S53" evidence="7">
    <location>
        <begin position="162"/>
        <end position="527"/>
    </location>
</feature>
<dbReference type="InterPro" id="IPR022398">
    <property type="entry name" value="Peptidase_S8_His-AS"/>
</dbReference>
<dbReference type="InterPro" id="IPR023828">
    <property type="entry name" value="Peptidase_S8_Ser-AS"/>
</dbReference>
<evidence type="ECO:0000256" key="2">
    <source>
        <dbReference type="ARBA" id="ARBA00022670"/>
    </source>
</evidence>
<dbReference type="GO" id="GO:0006508">
    <property type="term" value="P:proteolysis"/>
    <property type="evidence" value="ECO:0007669"/>
    <property type="project" value="UniProtKB-KW"/>
</dbReference>
<dbReference type="InterPro" id="IPR050131">
    <property type="entry name" value="Peptidase_S8_subtilisin-like"/>
</dbReference>
<organism evidence="8 9">
    <name type="scientific">Streptomyces calvus</name>
    <dbReference type="NCBI Taxonomy" id="67282"/>
    <lineage>
        <taxon>Bacteria</taxon>
        <taxon>Bacillati</taxon>
        <taxon>Actinomycetota</taxon>
        <taxon>Actinomycetes</taxon>
        <taxon>Kitasatosporales</taxon>
        <taxon>Streptomycetaceae</taxon>
        <taxon>Streptomyces</taxon>
    </lineage>
</organism>
<feature type="region of interest" description="Disordered" evidence="6">
    <location>
        <begin position="1"/>
        <end position="35"/>
    </location>
</feature>
<sequence length="540" mass="57364">MMHEPEGPFRSPIVGDLNLPPDGTSDKGPASEAPQQRVPMLIELNVLYPGGLLAVREAFYGIWQSYAAMAGGRWPEQFTSESPVQPPVPQGLAPIAPKLYQCVLSRAVVRDLVAEDRSLAERNHRPPTIFRVWPDYRLTPQIDRSAPTVKANAAWRSYDARGHGIVWAVVDSGIDASHPHFSQLELAAAGRGEDQLQGRTSQLHRDFSFLVNPDDPAETVGHGASDGPGDHTMQPLVDENGHGTHVAGIISGCTPDDMKPLVAESNDPGEAGYVQRAHVDKLSGMAPACELVSIKVMRRSRQGTWVTSSSAVIRALTYLRTEVNVDPGILRVHGVNMSLGSEWRPDQYAAGQSPLCQAVNQLVASGVVVVVSAGNFGARTATGESANTSAVLGSITEPAHAEDCIAVGSTHRDAPHAFGVTWTSGKGPTLDGRMKPDVVAPGEWISSAATGQVRAAAGLTPVPGAPLPQSLLTYAEQSGTSMAAPHVSGVIAAFLSARPEFIGRPRQIKRMLTASATDLGRERYAQGAGLVDLMRMLANV</sequence>
<feature type="active site" description="Charge relay system" evidence="5">
    <location>
        <position position="242"/>
    </location>
</feature>
<keyword evidence="3 5" id="KW-0378">Hydrolase</keyword>
<dbReference type="GO" id="GO:0004252">
    <property type="term" value="F:serine-type endopeptidase activity"/>
    <property type="evidence" value="ECO:0007669"/>
    <property type="project" value="UniProtKB-UniRule"/>
</dbReference>
<dbReference type="PROSITE" id="PS00138">
    <property type="entry name" value="SUBTILASE_SER"/>
    <property type="match status" value="1"/>
</dbReference>
<gene>
    <name evidence="8" type="ORF">FHS33_004288</name>
</gene>
<dbReference type="InterPro" id="IPR000209">
    <property type="entry name" value="Peptidase_S8/S53_dom"/>
</dbReference>
<dbReference type="Proteomes" id="UP000530412">
    <property type="component" value="Unassembled WGS sequence"/>
</dbReference>
<dbReference type="InterPro" id="IPR036852">
    <property type="entry name" value="Peptidase_S8/S53_dom_sf"/>
</dbReference>
<dbReference type="InterPro" id="IPR015500">
    <property type="entry name" value="Peptidase_S8_subtilisin-rel"/>
</dbReference>
<evidence type="ECO:0000256" key="4">
    <source>
        <dbReference type="ARBA" id="ARBA00022825"/>
    </source>
</evidence>
<reference evidence="8 9" key="1">
    <citation type="submission" date="2020-08" db="EMBL/GenBank/DDBJ databases">
        <title>Genomic Encyclopedia of Type Strains, Phase III (KMG-III): the genomes of soil and plant-associated and newly described type strains.</title>
        <authorList>
            <person name="Whitman W."/>
        </authorList>
    </citation>
    <scope>NUCLEOTIDE SEQUENCE [LARGE SCALE GENOMIC DNA]</scope>
    <source>
        <strain evidence="8 9">CECT 3271</strain>
    </source>
</reference>
<protein>
    <submittedName>
        <fullName evidence="8">Subtilisin family serine protease</fullName>
    </submittedName>
</protein>
<accession>A0AA40SFZ8</accession>
<comment type="similarity">
    <text evidence="1 5">Belongs to the peptidase S8 family.</text>
</comment>